<gene>
    <name evidence="9" type="ORF">E8A74_45665</name>
</gene>
<feature type="compositionally biased region" description="Low complexity" evidence="6">
    <location>
        <begin position="467"/>
        <end position="477"/>
    </location>
</feature>
<dbReference type="Gene3D" id="3.30.200.20">
    <property type="entry name" value="Phosphorylase Kinase, domain 1"/>
    <property type="match status" value="1"/>
</dbReference>
<keyword evidence="9" id="KW-0723">Serine/threonine-protein kinase</keyword>
<evidence type="ECO:0000256" key="1">
    <source>
        <dbReference type="ARBA" id="ARBA00022679"/>
    </source>
</evidence>
<evidence type="ECO:0000256" key="4">
    <source>
        <dbReference type="ARBA" id="ARBA00022840"/>
    </source>
</evidence>
<dbReference type="SMART" id="SM00220">
    <property type="entry name" value="S_TKc"/>
    <property type="match status" value="1"/>
</dbReference>
<feature type="region of interest" description="Disordered" evidence="6">
    <location>
        <begin position="297"/>
        <end position="345"/>
    </location>
</feature>
<protein>
    <submittedName>
        <fullName evidence="9">Serine/threonine protein kinase</fullName>
    </submittedName>
</protein>
<feature type="compositionally biased region" description="Low complexity" evidence="6">
    <location>
        <begin position="428"/>
        <end position="443"/>
    </location>
</feature>
<comment type="caution">
    <text evidence="9">The sequence shown here is derived from an EMBL/GenBank/DDBJ whole genome shotgun (WGS) entry which is preliminary data.</text>
</comment>
<dbReference type="PROSITE" id="PS00107">
    <property type="entry name" value="PROTEIN_KINASE_ATP"/>
    <property type="match status" value="1"/>
</dbReference>
<dbReference type="OrthoDB" id="9801841at2"/>
<dbReference type="Gene3D" id="1.10.510.10">
    <property type="entry name" value="Transferase(Phosphotransferase) domain 1"/>
    <property type="match status" value="1"/>
</dbReference>
<name>A0A4U1IQC8_9BACT</name>
<feature type="transmembrane region" description="Helical" evidence="7">
    <location>
        <begin position="363"/>
        <end position="383"/>
    </location>
</feature>
<feature type="compositionally biased region" description="Polar residues" evidence="6">
    <location>
        <begin position="316"/>
        <end position="328"/>
    </location>
</feature>
<evidence type="ECO:0000256" key="6">
    <source>
        <dbReference type="SAM" id="MobiDB-lite"/>
    </source>
</evidence>
<keyword evidence="3 9" id="KW-0418">Kinase</keyword>
<evidence type="ECO:0000256" key="5">
    <source>
        <dbReference type="PROSITE-ProRule" id="PRU10141"/>
    </source>
</evidence>
<evidence type="ECO:0000313" key="9">
    <source>
        <dbReference type="EMBL" id="TKC96400.1"/>
    </source>
</evidence>
<dbReference type="InterPro" id="IPR011009">
    <property type="entry name" value="Kinase-like_dom_sf"/>
</dbReference>
<keyword evidence="4 5" id="KW-0067">ATP-binding</keyword>
<keyword evidence="7" id="KW-0472">Membrane</keyword>
<accession>A0A4U1IQC8</accession>
<evidence type="ECO:0000256" key="7">
    <source>
        <dbReference type="SAM" id="Phobius"/>
    </source>
</evidence>
<feature type="domain" description="Protein kinase" evidence="8">
    <location>
        <begin position="11"/>
        <end position="279"/>
    </location>
</feature>
<feature type="region of interest" description="Disordered" evidence="6">
    <location>
        <begin position="391"/>
        <end position="486"/>
    </location>
</feature>
<dbReference type="RefSeq" id="WP_136935470.1">
    <property type="nucleotide sequence ID" value="NZ_SSMQ01000088.1"/>
</dbReference>
<dbReference type="Proteomes" id="UP000309215">
    <property type="component" value="Unassembled WGS sequence"/>
</dbReference>
<dbReference type="GO" id="GO:0004674">
    <property type="term" value="F:protein serine/threonine kinase activity"/>
    <property type="evidence" value="ECO:0007669"/>
    <property type="project" value="UniProtKB-KW"/>
</dbReference>
<evidence type="ECO:0000256" key="2">
    <source>
        <dbReference type="ARBA" id="ARBA00022741"/>
    </source>
</evidence>
<dbReference type="AlphaFoldDB" id="A0A4U1IQC8"/>
<keyword evidence="1" id="KW-0808">Transferase</keyword>
<feature type="compositionally biased region" description="Low complexity" evidence="6">
    <location>
        <begin position="399"/>
        <end position="408"/>
    </location>
</feature>
<dbReference type="PANTHER" id="PTHR43289">
    <property type="entry name" value="MITOGEN-ACTIVATED PROTEIN KINASE KINASE KINASE 20-RELATED"/>
    <property type="match status" value="1"/>
</dbReference>
<keyword evidence="7" id="KW-1133">Transmembrane helix</keyword>
<keyword evidence="10" id="KW-1185">Reference proteome</keyword>
<sequence>MQAGQQITPTLRLQGLLGKGGMGSVWAADHLALGTQVAVKFMSPAYVENQSLVQRFRTEAMAAAQIKSPHVAQVFDHGFTADGTPYIVMELLEGEDLKRRIRREGPLPLRDVALVVSQASKALARAHALNIVHRDIKPDNIFLCNIDGETFVKLLDFGIAKMGPDGALGATTTGSMMGTPLYMSPEQLLSARRVDHRSDLWSIAVVAYHAITGRVPFHGETVGSLGVAVHTGVFHLPSALRPDVPPAVDAWFQRMLRRDPAERFGSAKEMAEALEQAILGAPSPYAVTGSFARAPFPSHADPTPAPFSGGRMATTPAPNSPSGYASSPYTPPHNAPQGPASAPQTLIGTSTTAARAASGKKSAIIAASVAVLVLAGLGIFLAARRSNEAASVSAAPGEPSTTVATLAPSPAPSPSPTPVVAPAPPPSASALAEPAAPSSPTTTAEDKPTTRKTTQPPAATTPPPPATTAKAATKPPKGGSKDTIGF</sequence>
<evidence type="ECO:0000313" key="10">
    <source>
        <dbReference type="Proteomes" id="UP000309215"/>
    </source>
</evidence>
<organism evidence="9 10">
    <name type="scientific">Polyangium fumosum</name>
    <dbReference type="NCBI Taxonomy" id="889272"/>
    <lineage>
        <taxon>Bacteria</taxon>
        <taxon>Pseudomonadati</taxon>
        <taxon>Myxococcota</taxon>
        <taxon>Polyangia</taxon>
        <taxon>Polyangiales</taxon>
        <taxon>Polyangiaceae</taxon>
        <taxon>Polyangium</taxon>
    </lineage>
</organism>
<keyword evidence="2 5" id="KW-0547">Nucleotide-binding</keyword>
<dbReference type="InterPro" id="IPR017441">
    <property type="entry name" value="Protein_kinase_ATP_BS"/>
</dbReference>
<evidence type="ECO:0000259" key="8">
    <source>
        <dbReference type="PROSITE" id="PS50011"/>
    </source>
</evidence>
<dbReference type="PROSITE" id="PS00108">
    <property type="entry name" value="PROTEIN_KINASE_ST"/>
    <property type="match status" value="1"/>
</dbReference>
<evidence type="ECO:0000256" key="3">
    <source>
        <dbReference type="ARBA" id="ARBA00022777"/>
    </source>
</evidence>
<keyword evidence="7" id="KW-0812">Transmembrane</keyword>
<dbReference type="PANTHER" id="PTHR43289:SF6">
    <property type="entry name" value="SERINE_THREONINE-PROTEIN KINASE NEKL-3"/>
    <property type="match status" value="1"/>
</dbReference>
<dbReference type="InterPro" id="IPR000719">
    <property type="entry name" value="Prot_kinase_dom"/>
</dbReference>
<dbReference type="SUPFAM" id="SSF56112">
    <property type="entry name" value="Protein kinase-like (PK-like)"/>
    <property type="match status" value="1"/>
</dbReference>
<feature type="binding site" evidence="5">
    <location>
        <position position="40"/>
    </location>
    <ligand>
        <name>ATP</name>
        <dbReference type="ChEBI" id="CHEBI:30616"/>
    </ligand>
</feature>
<dbReference type="InterPro" id="IPR008271">
    <property type="entry name" value="Ser/Thr_kinase_AS"/>
</dbReference>
<feature type="compositionally biased region" description="Pro residues" evidence="6">
    <location>
        <begin position="409"/>
        <end position="427"/>
    </location>
</feature>
<dbReference type="PROSITE" id="PS50011">
    <property type="entry name" value="PROTEIN_KINASE_DOM"/>
    <property type="match status" value="1"/>
</dbReference>
<dbReference type="Pfam" id="PF00069">
    <property type="entry name" value="Pkinase"/>
    <property type="match status" value="1"/>
</dbReference>
<dbReference type="CDD" id="cd14014">
    <property type="entry name" value="STKc_PknB_like"/>
    <property type="match status" value="1"/>
</dbReference>
<reference evidence="9 10" key="1">
    <citation type="submission" date="2019-04" db="EMBL/GenBank/DDBJ databases">
        <authorList>
            <person name="Li Y."/>
            <person name="Wang J."/>
        </authorList>
    </citation>
    <scope>NUCLEOTIDE SEQUENCE [LARGE SCALE GENOMIC DNA]</scope>
    <source>
        <strain evidence="9 10">DSM 14668</strain>
    </source>
</reference>
<dbReference type="EMBL" id="SSMQ01000088">
    <property type="protein sequence ID" value="TKC96400.1"/>
    <property type="molecule type" value="Genomic_DNA"/>
</dbReference>
<proteinExistence type="predicted"/>
<dbReference type="GO" id="GO:0005524">
    <property type="term" value="F:ATP binding"/>
    <property type="evidence" value="ECO:0007669"/>
    <property type="project" value="UniProtKB-UniRule"/>
</dbReference>